<dbReference type="NCBIfam" id="TIGR01944">
    <property type="entry name" value="rnfB"/>
    <property type="match status" value="1"/>
</dbReference>
<dbReference type="PROSITE" id="PS00198">
    <property type="entry name" value="4FE4S_FER_1"/>
    <property type="match status" value="1"/>
</dbReference>
<comment type="similarity">
    <text evidence="10">Belongs to the 4Fe4S bacterial-type ferredoxin family. RnfB subfamily.</text>
</comment>
<protein>
    <recommendedName>
        <fullName evidence="10">Ion-translocating oxidoreductase complex subunit B</fullName>
        <ecNumber evidence="10">7.-.-.-</ecNumber>
    </recommendedName>
    <alternativeName>
        <fullName evidence="10">Rnf electron transport complex subunit B</fullName>
    </alternativeName>
</protein>
<gene>
    <name evidence="10" type="primary">rnfB</name>
    <name evidence="14" type="ORF">H8S57_09010</name>
</gene>
<dbReference type="NCBIfam" id="NF005503">
    <property type="entry name" value="PRK07118.1-2"/>
    <property type="match status" value="1"/>
</dbReference>
<comment type="function">
    <text evidence="10">Part of a membrane-bound complex that couples electron transfer with translocation of ions across the membrane.</text>
</comment>
<keyword evidence="9 10" id="KW-0472">Membrane</keyword>
<dbReference type="Pfam" id="PF00037">
    <property type="entry name" value="Fer4"/>
    <property type="match status" value="1"/>
</dbReference>
<keyword evidence="1 10" id="KW-0813">Transport</keyword>
<dbReference type="Gene3D" id="1.10.15.40">
    <property type="entry name" value="Electron transport complex subunit B, putative Fe-S cluster"/>
    <property type="match status" value="1"/>
</dbReference>
<dbReference type="InterPro" id="IPR017900">
    <property type="entry name" value="4Fe4S_Fe_S_CS"/>
</dbReference>
<reference evidence="14" key="1">
    <citation type="submission" date="2020-08" db="EMBL/GenBank/DDBJ databases">
        <title>Genome public.</title>
        <authorList>
            <person name="Liu C."/>
            <person name="Sun Q."/>
        </authorList>
    </citation>
    <scope>NUCLEOTIDE SEQUENCE</scope>
    <source>
        <strain evidence="14">NSJ-51</strain>
    </source>
</reference>
<comment type="cofactor">
    <cofactor evidence="10">
        <name>[4Fe-4S] cluster</name>
        <dbReference type="ChEBI" id="CHEBI:49883"/>
    </cofactor>
    <text evidence="10">Binds 3 [4Fe-4S] clusters.</text>
</comment>
<dbReference type="RefSeq" id="WP_186907749.1">
    <property type="nucleotide sequence ID" value="NZ_JACOPP010000010.1"/>
</dbReference>
<evidence type="ECO:0000259" key="12">
    <source>
        <dbReference type="PROSITE" id="PS51379"/>
    </source>
</evidence>
<evidence type="ECO:0000256" key="1">
    <source>
        <dbReference type="ARBA" id="ARBA00022448"/>
    </source>
</evidence>
<comment type="subunit">
    <text evidence="10">The complex is composed of six subunits: RnfA, RnfB, RnfC, RnfD, RnfE and RnfG.</text>
</comment>
<dbReference type="InterPro" id="IPR017896">
    <property type="entry name" value="4Fe4S_Fe-S-bd"/>
</dbReference>
<feature type="binding site" evidence="10">
    <location>
        <position position="137"/>
    </location>
    <ligand>
        <name>[4Fe-4S] cluster</name>
        <dbReference type="ChEBI" id="CHEBI:49883"/>
        <label>2</label>
    </ligand>
</feature>
<feature type="binding site" evidence="10">
    <location>
        <position position="173"/>
    </location>
    <ligand>
        <name>[4Fe-4S] cluster</name>
        <dbReference type="ChEBI" id="CHEBI:49883"/>
        <label>3</label>
    </ligand>
</feature>
<keyword evidence="6 10" id="KW-0249">Electron transport</keyword>
<dbReference type="EMBL" id="JACOPP010000010">
    <property type="protein sequence ID" value="MBC5733863.1"/>
    <property type="molecule type" value="Genomic_DNA"/>
</dbReference>
<dbReference type="PROSITE" id="PS51656">
    <property type="entry name" value="4FE4S"/>
    <property type="match status" value="1"/>
</dbReference>
<evidence type="ECO:0000256" key="10">
    <source>
        <dbReference type="HAMAP-Rule" id="MF_00463"/>
    </source>
</evidence>
<evidence type="ECO:0000256" key="4">
    <source>
        <dbReference type="ARBA" id="ARBA00022737"/>
    </source>
</evidence>
<dbReference type="Proteomes" id="UP000661435">
    <property type="component" value="Unassembled WGS sequence"/>
</dbReference>
<feature type="binding site" evidence="10">
    <location>
        <position position="74"/>
    </location>
    <ligand>
        <name>[4Fe-4S] cluster</name>
        <dbReference type="ChEBI" id="CHEBI:49883"/>
        <label>1</label>
    </ligand>
</feature>
<dbReference type="Gene3D" id="3.30.70.20">
    <property type="match status" value="2"/>
</dbReference>
<evidence type="ECO:0000256" key="9">
    <source>
        <dbReference type="ARBA" id="ARBA00023136"/>
    </source>
</evidence>
<keyword evidence="10" id="KW-1003">Cell membrane</keyword>
<dbReference type="GO" id="GO:0022900">
    <property type="term" value="P:electron transport chain"/>
    <property type="evidence" value="ECO:0007669"/>
    <property type="project" value="UniProtKB-UniRule"/>
</dbReference>
<evidence type="ECO:0000256" key="6">
    <source>
        <dbReference type="ARBA" id="ARBA00022982"/>
    </source>
</evidence>
<feature type="region of interest" description="Hydrophobic" evidence="10">
    <location>
        <begin position="1"/>
        <end position="26"/>
    </location>
</feature>
<evidence type="ECO:0000313" key="15">
    <source>
        <dbReference type="Proteomes" id="UP000661435"/>
    </source>
</evidence>
<comment type="caution">
    <text evidence="10">Lacks conserved residue(s) required for the propagation of feature annotation.</text>
</comment>
<dbReference type="GO" id="GO:0009055">
    <property type="term" value="F:electron transfer activity"/>
    <property type="evidence" value="ECO:0007669"/>
    <property type="project" value="InterPro"/>
</dbReference>
<feature type="domain" description="4Fe-4S" evidence="13">
    <location>
        <begin position="32"/>
        <end position="91"/>
    </location>
</feature>
<proteinExistence type="inferred from homology"/>
<dbReference type="Pfam" id="PF13187">
    <property type="entry name" value="Fer4_9"/>
    <property type="match status" value="1"/>
</dbReference>
<dbReference type="GO" id="GO:0051539">
    <property type="term" value="F:4 iron, 4 sulfur cluster binding"/>
    <property type="evidence" value="ECO:0007669"/>
    <property type="project" value="UniProtKB-UniRule"/>
</dbReference>
<evidence type="ECO:0000256" key="7">
    <source>
        <dbReference type="ARBA" id="ARBA00023004"/>
    </source>
</evidence>
<keyword evidence="5 10" id="KW-1278">Translocase</keyword>
<dbReference type="InterPro" id="IPR050395">
    <property type="entry name" value="4Fe4S_Ferredoxin_RnfB"/>
</dbReference>
<feature type="domain" description="4Fe-4S ferredoxin-type" evidence="12">
    <location>
        <begin position="207"/>
        <end position="236"/>
    </location>
</feature>
<feature type="binding site" evidence="10">
    <location>
        <position position="147"/>
    </location>
    <ligand>
        <name>[4Fe-4S] cluster</name>
        <dbReference type="ChEBI" id="CHEBI:49883"/>
        <label>2</label>
    </ligand>
</feature>
<dbReference type="SUPFAM" id="SSF54862">
    <property type="entry name" value="4Fe-4S ferredoxins"/>
    <property type="match status" value="2"/>
</dbReference>
<dbReference type="InterPro" id="IPR010207">
    <property type="entry name" value="Elect_transpt_cplx_RnfB/RsxB"/>
</dbReference>
<dbReference type="PANTHER" id="PTHR43560">
    <property type="entry name" value="ION-TRANSLOCATING OXIDOREDUCTASE COMPLEX SUBUNIT B"/>
    <property type="match status" value="1"/>
</dbReference>
<keyword evidence="7 10" id="KW-0408">Iron</keyword>
<dbReference type="Pfam" id="PF04060">
    <property type="entry name" value="FeS"/>
    <property type="match status" value="1"/>
</dbReference>
<feature type="binding site" evidence="10">
    <location>
        <position position="49"/>
    </location>
    <ligand>
        <name>[4Fe-4S] cluster</name>
        <dbReference type="ChEBI" id="CHEBI:49883"/>
        <label>1</label>
    </ligand>
</feature>
<dbReference type="GO" id="GO:0046872">
    <property type="term" value="F:metal ion binding"/>
    <property type="evidence" value="ECO:0007669"/>
    <property type="project" value="UniProtKB-KW"/>
</dbReference>
<evidence type="ECO:0000256" key="2">
    <source>
        <dbReference type="ARBA" id="ARBA00022485"/>
    </source>
</evidence>
<comment type="subcellular location">
    <subcellularLocation>
        <location evidence="10">Cell membrane</location>
    </subcellularLocation>
</comment>
<feature type="compositionally biased region" description="Low complexity" evidence="11">
    <location>
        <begin position="291"/>
        <end position="303"/>
    </location>
</feature>
<dbReference type="EC" id="7.-.-.-" evidence="10"/>
<dbReference type="AlphaFoldDB" id="A0A8J6MF16"/>
<feature type="binding site" evidence="10">
    <location>
        <position position="151"/>
    </location>
    <ligand>
        <name>[4Fe-4S] cluster</name>
        <dbReference type="ChEBI" id="CHEBI:49883"/>
        <label>3</label>
    </ligand>
</feature>
<keyword evidence="8 10" id="KW-0411">Iron-sulfur</keyword>
<feature type="binding site" evidence="10">
    <location>
        <position position="176"/>
    </location>
    <ligand>
        <name>[4Fe-4S] cluster</name>
        <dbReference type="ChEBI" id="CHEBI:49883"/>
        <label>3</label>
    </ligand>
</feature>
<evidence type="ECO:0000256" key="11">
    <source>
        <dbReference type="SAM" id="MobiDB-lite"/>
    </source>
</evidence>
<dbReference type="HAMAP" id="MF_00463">
    <property type="entry name" value="RsxB_RnfB"/>
    <property type="match status" value="1"/>
</dbReference>
<evidence type="ECO:0000259" key="13">
    <source>
        <dbReference type="PROSITE" id="PS51656"/>
    </source>
</evidence>
<keyword evidence="15" id="KW-1185">Reference proteome</keyword>
<feature type="binding site" evidence="10">
    <location>
        <position position="141"/>
    </location>
    <ligand>
        <name>[4Fe-4S] cluster</name>
        <dbReference type="ChEBI" id="CHEBI:49883"/>
        <label>2</label>
    </ligand>
</feature>
<dbReference type="CDD" id="cd10549">
    <property type="entry name" value="MtMvhB_like"/>
    <property type="match status" value="1"/>
</dbReference>
<evidence type="ECO:0000256" key="8">
    <source>
        <dbReference type="ARBA" id="ARBA00023014"/>
    </source>
</evidence>
<evidence type="ECO:0000313" key="14">
    <source>
        <dbReference type="EMBL" id="MBC5733863.1"/>
    </source>
</evidence>
<evidence type="ECO:0000256" key="5">
    <source>
        <dbReference type="ARBA" id="ARBA00022967"/>
    </source>
</evidence>
<feature type="binding site" evidence="10">
    <location>
        <position position="52"/>
    </location>
    <ligand>
        <name>[4Fe-4S] cluster</name>
        <dbReference type="ChEBI" id="CHEBI:49883"/>
        <label>1</label>
    </ligand>
</feature>
<dbReference type="InterPro" id="IPR007202">
    <property type="entry name" value="4Fe-4S_dom"/>
</dbReference>
<keyword evidence="4 10" id="KW-0677">Repeat</keyword>
<feature type="binding site" evidence="10">
    <location>
        <position position="180"/>
    </location>
    <ligand>
        <name>[4Fe-4S] cluster</name>
        <dbReference type="ChEBI" id="CHEBI:49883"/>
        <label>2</label>
    </ligand>
</feature>
<sequence>MQTVIIAIVVLAALGAIFGLVLAFAAKAFAVEKDPREEAIAEVLPGANCGGCGFPGCGGYAAAVAAGKAPVNACAAGGAAVAAKIGEIMGVAAGDSVKKLAQVHCTGCGQNYKKYEYVGLHDCVAASLLPGGGELGCAYGCLGLGSCEKACPFDAIHVVEGVAQVDEDKCKSCGKCVDVCPKHIIALVPYKTRRHVAIRCSSHDKGPDVRKNCDNGCIGCTLCAKSCPKEAISMIDNLAVIDYDKCIGCGICAQKCPRKLITVDGKVPEPKPAAPKPAAPKAEAKTEQAPKAETAPAAASEEN</sequence>
<feature type="binding site" evidence="10">
    <location>
        <position position="170"/>
    </location>
    <ligand>
        <name>[4Fe-4S] cluster</name>
        <dbReference type="ChEBI" id="CHEBI:49883"/>
        <label>3</label>
    </ligand>
</feature>
<feature type="domain" description="4Fe-4S ferredoxin-type" evidence="12">
    <location>
        <begin position="161"/>
        <end position="190"/>
    </location>
</feature>
<dbReference type="PROSITE" id="PS51379">
    <property type="entry name" value="4FE4S_FER_2"/>
    <property type="match status" value="3"/>
</dbReference>
<feature type="binding site" evidence="10">
    <location>
        <position position="57"/>
    </location>
    <ligand>
        <name>[4Fe-4S] cluster</name>
        <dbReference type="ChEBI" id="CHEBI:49883"/>
        <label>1</label>
    </ligand>
</feature>
<organism evidence="14 15">
    <name type="scientific">Lawsonibacter hominis</name>
    <dbReference type="NCBI Taxonomy" id="2763053"/>
    <lineage>
        <taxon>Bacteria</taxon>
        <taxon>Bacillati</taxon>
        <taxon>Bacillota</taxon>
        <taxon>Clostridia</taxon>
        <taxon>Eubacteriales</taxon>
        <taxon>Oscillospiraceae</taxon>
        <taxon>Lawsonibacter</taxon>
    </lineage>
</organism>
<feature type="domain" description="4Fe-4S ferredoxin-type" evidence="12">
    <location>
        <begin position="237"/>
        <end position="266"/>
    </location>
</feature>
<accession>A0A8J6MF16</accession>
<keyword evidence="2 10" id="KW-0004">4Fe-4S</keyword>
<evidence type="ECO:0000256" key="3">
    <source>
        <dbReference type="ARBA" id="ARBA00022723"/>
    </source>
</evidence>
<dbReference type="GO" id="GO:0005886">
    <property type="term" value="C:plasma membrane"/>
    <property type="evidence" value="ECO:0007669"/>
    <property type="project" value="UniProtKB-SubCell"/>
</dbReference>
<name>A0A8J6MF16_9FIRM</name>
<comment type="caution">
    <text evidence="14">The sequence shown here is derived from an EMBL/GenBank/DDBJ whole genome shotgun (WGS) entry which is preliminary data.</text>
</comment>
<dbReference type="PANTHER" id="PTHR43560:SF1">
    <property type="entry name" value="ION-TRANSLOCATING OXIDOREDUCTASE COMPLEX SUBUNIT B"/>
    <property type="match status" value="1"/>
</dbReference>
<keyword evidence="3 10" id="KW-0479">Metal-binding</keyword>
<feature type="region of interest" description="Disordered" evidence="11">
    <location>
        <begin position="264"/>
        <end position="303"/>
    </location>
</feature>